<name>A0A1I6B1Y6_9PSEU</name>
<sequence>MTWATLADVEAELARARREDDLDRFLELLGDEELFVPIHRDEARRLAQDRTWSPAKVCCAHGGEPSLQVFTRGALPDFGADVVFLSGDLDWATHGLGQEEQVVFNRGTLGEWRVSATAVLPWVAANPHRVTAVEQQVERLYTARYGLLDGPVAHALACGAHQAVLSAEPWNVLDARYHDYVAEVRGLRDWWGVADAAGWRAAMDRLLGDSYQLTTGNLVLVLRARSGLALDVYGWVELVRQWCADNDAEDQAGPLVDAVRRIVRYEQRFRADGLLAPDGVVDSIIGWDVGRAVELARWGLAVGYCDALTAELMVLEAGAIARRYHGSWAELSTGYVLGRLLALDGEEFGPEYVSAARVRHRLLNDPASPWSTLDFEAGGPDS</sequence>
<dbReference type="Pfam" id="PF06889">
    <property type="entry name" value="DUF1266"/>
    <property type="match status" value="1"/>
</dbReference>
<feature type="domain" description="DUF1266" evidence="1">
    <location>
        <begin position="187"/>
        <end position="375"/>
    </location>
</feature>
<reference evidence="2 3" key="1">
    <citation type="submission" date="2016-10" db="EMBL/GenBank/DDBJ databases">
        <authorList>
            <person name="de Groot N.N."/>
        </authorList>
    </citation>
    <scope>NUCLEOTIDE SEQUENCE [LARGE SCALE GENOMIC DNA]</scope>
    <source>
        <strain evidence="2 3">DSM 44637</strain>
    </source>
</reference>
<evidence type="ECO:0000313" key="2">
    <source>
        <dbReference type="EMBL" id="SFQ74944.1"/>
    </source>
</evidence>
<dbReference type="AlphaFoldDB" id="A0A1I6B1Y6"/>
<dbReference type="InterPro" id="IPR009677">
    <property type="entry name" value="DUF1266"/>
</dbReference>
<accession>A0A1I6B1Y6</accession>
<dbReference type="STRING" id="112413.SAMN05421854_12282"/>
<evidence type="ECO:0000259" key="1">
    <source>
        <dbReference type="Pfam" id="PF06889"/>
    </source>
</evidence>
<proteinExistence type="predicted"/>
<organism evidence="2 3">
    <name type="scientific">Amycolatopsis rubida</name>
    <dbReference type="NCBI Taxonomy" id="112413"/>
    <lineage>
        <taxon>Bacteria</taxon>
        <taxon>Bacillati</taxon>
        <taxon>Actinomycetota</taxon>
        <taxon>Actinomycetes</taxon>
        <taxon>Pseudonocardiales</taxon>
        <taxon>Pseudonocardiaceae</taxon>
        <taxon>Amycolatopsis</taxon>
    </lineage>
</organism>
<dbReference type="Proteomes" id="UP000199137">
    <property type="component" value="Unassembled WGS sequence"/>
</dbReference>
<dbReference type="EMBL" id="FOWC01000022">
    <property type="protein sequence ID" value="SFQ74944.1"/>
    <property type="molecule type" value="Genomic_DNA"/>
</dbReference>
<protein>
    <recommendedName>
        <fullName evidence="1">DUF1266 domain-containing protein</fullName>
    </recommendedName>
</protein>
<evidence type="ECO:0000313" key="3">
    <source>
        <dbReference type="Proteomes" id="UP000199137"/>
    </source>
</evidence>
<dbReference type="RefSeq" id="WP_167545657.1">
    <property type="nucleotide sequence ID" value="NZ_FOWC01000022.1"/>
</dbReference>
<gene>
    <name evidence="2" type="ORF">SAMN05421854_12282</name>
</gene>